<dbReference type="Gene3D" id="3.40.33.10">
    <property type="entry name" value="CAP"/>
    <property type="match status" value="1"/>
</dbReference>
<dbReference type="Proteomes" id="UP000252519">
    <property type="component" value="Unassembled WGS sequence"/>
</dbReference>
<sequence length="274" mass="29769">MANATITAFACTYDFCDSKPKGIMVCITDNTTPNPVNLKLYEKASDEQEVCSACKNNCTEWLCPQPHSPVPLPTTCSDDKLTQDSNNAALWMHNYYRKVLASGWAKDKKSKSGYASPAKGMLALEYDCAKGTENGAKKTYELIKDCPTNTPSPTSGYSLNFLSLNNITVSEQDALEHAIKTWWGELETKGLGSNTMFDESSGITNFAHMAYDKVTKVACAVQRCPVPAKTLVACQYSPAITNGDNIYETGKVCSGCKKLGMKCSNPGGLCEKQP</sequence>
<protein>
    <submittedName>
        <fullName evidence="2">SCP-like protein</fullName>
    </submittedName>
</protein>
<accession>A0A368FYP0</accession>
<keyword evidence="3" id="KW-1185">Reference proteome</keyword>
<dbReference type="EMBL" id="JOJR01000613">
    <property type="protein sequence ID" value="RCN35890.1"/>
    <property type="molecule type" value="Genomic_DNA"/>
</dbReference>
<name>A0A368FYP0_ANCCA</name>
<dbReference type="AlphaFoldDB" id="A0A368FYP0"/>
<dbReference type="SMART" id="SM00198">
    <property type="entry name" value="SCP"/>
    <property type="match status" value="1"/>
</dbReference>
<dbReference type="SUPFAM" id="SSF55797">
    <property type="entry name" value="PR-1-like"/>
    <property type="match status" value="1"/>
</dbReference>
<dbReference type="STRING" id="29170.A0A368FYP0"/>
<organism evidence="2 3">
    <name type="scientific">Ancylostoma caninum</name>
    <name type="common">Dog hookworm</name>
    <dbReference type="NCBI Taxonomy" id="29170"/>
    <lineage>
        <taxon>Eukaryota</taxon>
        <taxon>Metazoa</taxon>
        <taxon>Ecdysozoa</taxon>
        <taxon>Nematoda</taxon>
        <taxon>Chromadorea</taxon>
        <taxon>Rhabditida</taxon>
        <taxon>Rhabditina</taxon>
        <taxon>Rhabditomorpha</taxon>
        <taxon>Strongyloidea</taxon>
        <taxon>Ancylostomatidae</taxon>
        <taxon>Ancylostomatinae</taxon>
        <taxon>Ancylostoma</taxon>
    </lineage>
</organism>
<evidence type="ECO:0000259" key="1">
    <source>
        <dbReference type="SMART" id="SM00198"/>
    </source>
</evidence>
<evidence type="ECO:0000313" key="3">
    <source>
        <dbReference type="Proteomes" id="UP000252519"/>
    </source>
</evidence>
<dbReference type="OrthoDB" id="5849517at2759"/>
<comment type="caution">
    <text evidence="2">The sequence shown here is derived from an EMBL/GenBank/DDBJ whole genome shotgun (WGS) entry which is preliminary data.</text>
</comment>
<reference evidence="2 3" key="1">
    <citation type="submission" date="2014-10" db="EMBL/GenBank/DDBJ databases">
        <title>Draft genome of the hookworm Ancylostoma caninum.</title>
        <authorList>
            <person name="Mitreva M."/>
        </authorList>
    </citation>
    <scope>NUCLEOTIDE SEQUENCE [LARGE SCALE GENOMIC DNA]</scope>
    <source>
        <strain evidence="2 3">Baltimore</strain>
    </source>
</reference>
<dbReference type="Pfam" id="PF00188">
    <property type="entry name" value="CAP"/>
    <property type="match status" value="1"/>
</dbReference>
<dbReference type="InterPro" id="IPR035940">
    <property type="entry name" value="CAP_sf"/>
</dbReference>
<proteinExistence type="predicted"/>
<dbReference type="InterPro" id="IPR014044">
    <property type="entry name" value="CAP_dom"/>
</dbReference>
<dbReference type="CDD" id="cd05380">
    <property type="entry name" value="CAP_euk"/>
    <property type="match status" value="1"/>
</dbReference>
<evidence type="ECO:0000313" key="2">
    <source>
        <dbReference type="EMBL" id="RCN35890.1"/>
    </source>
</evidence>
<gene>
    <name evidence="2" type="ORF">ANCCAN_18224</name>
</gene>
<feature type="domain" description="SCP" evidence="1">
    <location>
        <begin position="84"/>
        <end position="248"/>
    </location>
</feature>